<feature type="signal peptide" evidence="1">
    <location>
        <begin position="1"/>
        <end position="19"/>
    </location>
</feature>
<dbReference type="EMBL" id="JALLPJ020001168">
    <property type="protein sequence ID" value="KAL3775072.1"/>
    <property type="molecule type" value="Genomic_DNA"/>
</dbReference>
<evidence type="ECO:0000313" key="2">
    <source>
        <dbReference type="EMBL" id="KAL3775072.1"/>
    </source>
</evidence>
<keyword evidence="1" id="KW-0732">Signal</keyword>
<organism evidence="2 3">
    <name type="scientific">Cyclotella atomus</name>
    <dbReference type="NCBI Taxonomy" id="382360"/>
    <lineage>
        <taxon>Eukaryota</taxon>
        <taxon>Sar</taxon>
        <taxon>Stramenopiles</taxon>
        <taxon>Ochrophyta</taxon>
        <taxon>Bacillariophyta</taxon>
        <taxon>Coscinodiscophyceae</taxon>
        <taxon>Thalassiosirophycidae</taxon>
        <taxon>Stephanodiscales</taxon>
        <taxon>Stephanodiscaceae</taxon>
        <taxon>Cyclotella</taxon>
    </lineage>
</organism>
<feature type="chain" id="PRO_5044838315" description="SGNH hydrolase-type esterase domain-containing protein" evidence="1">
    <location>
        <begin position="20"/>
        <end position="576"/>
    </location>
</feature>
<reference evidence="2 3" key="1">
    <citation type="submission" date="2024-10" db="EMBL/GenBank/DDBJ databases">
        <title>Updated reference genomes for cyclostephanoid diatoms.</title>
        <authorList>
            <person name="Roberts W.R."/>
            <person name="Alverson A.J."/>
        </authorList>
    </citation>
    <scope>NUCLEOTIDE SEQUENCE [LARGE SCALE GENOMIC DNA]</scope>
    <source>
        <strain evidence="2 3">AJA010-31</strain>
    </source>
</reference>
<gene>
    <name evidence="2" type="ORF">ACHAWO_010881</name>
</gene>
<evidence type="ECO:0000256" key="1">
    <source>
        <dbReference type="SAM" id="SignalP"/>
    </source>
</evidence>
<sequence length="576" mass="65197">MLLTDIKTILLAVICFAAGMTIQSIFQTTEDDILTSYEGERRKSNCNSEDVIVPTIMQNSTAPAVPTVKQTHLSLLDEIIPPALHTNYTSDNLQFNITRSMLKRSRPIIGNTERLHAYIQKLRSKQCTVVLFLGGSVTDGHHVKGRAAEAYPAHFIIWLNARYPCLESDGSAGKHIMKKTHAQNSQTHFVHWSTVSEIDRIDLVLIEFNANDSFIADLPHALEDKGEDGKTRPYADLWYSEVLLRRLLLLRKPDPLAIITFNADYVGAAWAPTPYSDPTEDRKRLFRRNEEPMKLWISSLYEIPVVSASIWMLPLASKMGISWQFNRTHNPYSTSSWHADKCCHPRKEGHRILVMILAYNIVREEQDMSLSTDTLADVEKDMTLHGVLRDPIYLSPEEEALYVLNNAKEAFSIDFTDPKGWDIWNEKLISNDGGWRWEADNVDEDKFGLIANAMNGGVHVSIEIVGGKFGILEIQFVVSYENFGISYAWVDSNEGNTKQLACNTAIRGKIPVDTNMNGLQRLIAVWNEPASVPRVQLMHTGITQGQKQFFHVCLTPKSKHIKGEENKFKLLGIRAY</sequence>
<protein>
    <recommendedName>
        <fullName evidence="4">SGNH hydrolase-type esterase domain-containing protein</fullName>
    </recommendedName>
</protein>
<comment type="caution">
    <text evidence="2">The sequence shown here is derived from an EMBL/GenBank/DDBJ whole genome shotgun (WGS) entry which is preliminary data.</text>
</comment>
<name>A0ABD3NJ72_9STRA</name>
<dbReference type="PANTHER" id="PTHR34407">
    <property type="entry name" value="EXPRESSED PROTEIN"/>
    <property type="match status" value="1"/>
</dbReference>
<evidence type="ECO:0000313" key="3">
    <source>
        <dbReference type="Proteomes" id="UP001530400"/>
    </source>
</evidence>
<proteinExistence type="predicted"/>
<accession>A0ABD3NJ72</accession>
<keyword evidence="3" id="KW-1185">Reference proteome</keyword>
<evidence type="ECO:0008006" key="4">
    <source>
        <dbReference type="Google" id="ProtNLM"/>
    </source>
</evidence>
<dbReference type="Proteomes" id="UP001530400">
    <property type="component" value="Unassembled WGS sequence"/>
</dbReference>
<dbReference type="PANTHER" id="PTHR34407:SF1">
    <property type="entry name" value="SGNH HYDROLASE-TYPE ESTERASE DOMAIN-CONTAINING PROTEIN"/>
    <property type="match status" value="1"/>
</dbReference>
<dbReference type="AlphaFoldDB" id="A0ABD3NJ72"/>